<proteinExistence type="predicted"/>
<dbReference type="Pfam" id="PF21516">
    <property type="entry name" value="YqeH-like_C"/>
    <property type="match status" value="1"/>
</dbReference>
<reference evidence="2" key="2">
    <citation type="submission" date="2020-09" db="EMBL/GenBank/DDBJ databases">
        <authorList>
            <person name="Sun Q."/>
            <person name="Zhou Y."/>
        </authorList>
    </citation>
    <scope>NUCLEOTIDE SEQUENCE</scope>
    <source>
        <strain evidence="2">CGMCC 1.15179</strain>
    </source>
</reference>
<dbReference type="CDD" id="cd01855">
    <property type="entry name" value="YqeH"/>
    <property type="match status" value="1"/>
</dbReference>
<organism evidence="2 3">
    <name type="scientific">Marinithermofilum abyssi</name>
    <dbReference type="NCBI Taxonomy" id="1571185"/>
    <lineage>
        <taxon>Bacteria</taxon>
        <taxon>Bacillati</taxon>
        <taxon>Bacillota</taxon>
        <taxon>Bacilli</taxon>
        <taxon>Bacillales</taxon>
        <taxon>Thermoactinomycetaceae</taxon>
        <taxon>Marinithermofilum</taxon>
    </lineage>
</organism>
<evidence type="ECO:0000259" key="1">
    <source>
        <dbReference type="PROSITE" id="PS51721"/>
    </source>
</evidence>
<dbReference type="InterPro" id="IPR030378">
    <property type="entry name" value="G_CP_dom"/>
</dbReference>
<dbReference type="PANTHER" id="PTHR46434">
    <property type="entry name" value="GENETIC INTERACTOR OF PROHIBITINS 3, MITOCHONDRIAL"/>
    <property type="match status" value="1"/>
</dbReference>
<dbReference type="SUPFAM" id="SSF52540">
    <property type="entry name" value="P-loop containing nucleoside triphosphate hydrolases"/>
    <property type="match status" value="1"/>
</dbReference>
<dbReference type="Pfam" id="PF01926">
    <property type="entry name" value="MMR_HSR1"/>
    <property type="match status" value="1"/>
</dbReference>
<dbReference type="PROSITE" id="PS51721">
    <property type="entry name" value="G_CP"/>
    <property type="match status" value="1"/>
</dbReference>
<dbReference type="InterPro" id="IPR027417">
    <property type="entry name" value="P-loop_NTPase"/>
</dbReference>
<dbReference type="GO" id="GO:0005525">
    <property type="term" value="F:GTP binding"/>
    <property type="evidence" value="ECO:0007669"/>
    <property type="project" value="InterPro"/>
</dbReference>
<accession>A0A8J2YCB8</accession>
<gene>
    <name evidence="2" type="primary">yqeH</name>
    <name evidence="2" type="ORF">GCM10011571_14530</name>
</gene>
<feature type="domain" description="CP-type G" evidence="1">
    <location>
        <begin position="60"/>
        <end position="223"/>
    </location>
</feature>
<dbReference type="InterPro" id="IPR048422">
    <property type="entry name" value="NOA1/YqeH-like_C"/>
</dbReference>
<comment type="caution">
    <text evidence="2">The sequence shown here is derived from an EMBL/GenBank/DDBJ whole genome shotgun (WGS) entry which is preliminary data.</text>
</comment>
<dbReference type="InterPro" id="IPR006073">
    <property type="entry name" value="GTP-bd"/>
</dbReference>
<dbReference type="Gene3D" id="3.40.50.300">
    <property type="entry name" value="P-loop containing nucleotide triphosphate hydrolases"/>
    <property type="match status" value="1"/>
</dbReference>
<evidence type="ECO:0000313" key="2">
    <source>
        <dbReference type="EMBL" id="GGE14182.1"/>
    </source>
</evidence>
<keyword evidence="3" id="KW-1185">Reference proteome</keyword>
<dbReference type="Proteomes" id="UP000625210">
    <property type="component" value="Unassembled WGS sequence"/>
</dbReference>
<dbReference type="InterPro" id="IPR019988">
    <property type="entry name" value="GTP-bd_ribosome_bgen_YqeH"/>
</dbReference>
<protein>
    <recommendedName>
        <fullName evidence="1">CP-type G domain-containing protein</fullName>
    </recommendedName>
</protein>
<dbReference type="PANTHER" id="PTHR46434:SF1">
    <property type="entry name" value="GENETIC INTERACTOR OF PROHIBITINS 3, MITOCHONDRIAL"/>
    <property type="match status" value="1"/>
</dbReference>
<dbReference type="AlphaFoldDB" id="A0A8J2YCB8"/>
<dbReference type="EMBL" id="BMHQ01000004">
    <property type="protein sequence ID" value="GGE14182.1"/>
    <property type="molecule type" value="Genomic_DNA"/>
</dbReference>
<evidence type="ECO:0000313" key="3">
    <source>
        <dbReference type="Proteomes" id="UP000625210"/>
    </source>
</evidence>
<reference evidence="2" key="1">
    <citation type="journal article" date="2014" name="Int. J. Syst. Evol. Microbiol.">
        <title>Complete genome sequence of Corynebacterium casei LMG S-19264T (=DSM 44701T), isolated from a smear-ripened cheese.</title>
        <authorList>
            <consortium name="US DOE Joint Genome Institute (JGI-PGF)"/>
            <person name="Walter F."/>
            <person name="Albersmeier A."/>
            <person name="Kalinowski J."/>
            <person name="Ruckert C."/>
        </authorList>
    </citation>
    <scope>NUCLEOTIDE SEQUENCE</scope>
    <source>
        <strain evidence="2">CGMCC 1.15179</strain>
    </source>
</reference>
<dbReference type="NCBIfam" id="TIGR03597">
    <property type="entry name" value="GTPase_YqeH"/>
    <property type="match status" value="1"/>
</dbReference>
<name>A0A8J2YCB8_9BACL</name>
<sequence>MMEERWCEGCGVELQTERPHAPGYVPPSALEREHVICKRCFRIRHYNEIAQVDQDPDVYLQLLDQIAETDSLVVQVVDLFDFSGSWIPGIHRHTGGNDLLLLANKVDVFPKSAKYQKLKEWVYASAKEMGVQPVDVVLMSAAKGQHIKEVAAAIERYRAGRDVYVVGAANAGKSTFINRLLQEYGAGEEVVTTSPYPGTTLDAISIPLNDGRRIVDMPGIVRQDRVSEWVAPEELEEITPKKELRPKVYQLEDQQTLFFGGLARFDFVEGERQPFVCYFANSLYIHRTKLERADELWAKHRGELLSPPKNPDSLPKWKRHRFYLNGREKEDIVIPGLGWIAAGLNPAQVDLWVPEGITVHLRPAIL</sequence>
<dbReference type="InterPro" id="IPR050896">
    <property type="entry name" value="Mito_lipid_metab_GTPase"/>
</dbReference>